<sequence>MKTNRIFPYCKTAGERRHEAQVKQVKANKFKHPGSKSGHILHAIVKNNLRNTNI</sequence>
<reference evidence="1" key="1">
    <citation type="submission" date="2024-06" db="EMBL/GenBank/DDBJ databases">
        <title>Intestivirid acquisition increases across infancy in a wild primate population.</title>
        <authorList>
            <person name="Schneider-Creas I.A."/>
            <person name="Moya I.L."/>
            <person name="Chiou K.L."/>
            <person name="Baniel A."/>
            <person name="Azanaw Haile A."/>
            <person name="Kebede F."/>
            <person name="Abebe B."/>
            <person name="Snyder-Mackler N."/>
            <person name="Varsani A."/>
        </authorList>
    </citation>
    <scope>NUCLEOTIDE SEQUENCE</scope>
    <source>
        <strain evidence="1">Int_RNL_2018_1178_PEE</strain>
    </source>
</reference>
<organism evidence="1">
    <name type="scientific">Geladintestivirus 6</name>
    <dbReference type="NCBI Taxonomy" id="3233138"/>
    <lineage>
        <taxon>Viruses</taxon>
        <taxon>Duplodnaviria</taxon>
        <taxon>Heunggongvirae</taxon>
        <taxon>Uroviricota</taxon>
        <taxon>Caudoviricetes</taxon>
        <taxon>Crassvirales</taxon>
    </lineage>
</organism>
<accession>A0AAU8MHM1</accession>
<protein>
    <submittedName>
        <fullName evidence="1">Uncharacterized protein</fullName>
    </submittedName>
</protein>
<evidence type="ECO:0000313" key="1">
    <source>
        <dbReference type="EMBL" id="XCO00244.1"/>
    </source>
</evidence>
<name>A0AAU8MHM1_9CAUD</name>
<dbReference type="EMBL" id="PP965496">
    <property type="protein sequence ID" value="XCO00244.1"/>
    <property type="molecule type" value="Genomic_DNA"/>
</dbReference>
<proteinExistence type="predicted"/>